<dbReference type="FunFam" id="3.40.50.300:FF:000679">
    <property type="entry name" value="Thymidylate kinase"/>
    <property type="match status" value="1"/>
</dbReference>
<dbReference type="InterPro" id="IPR039430">
    <property type="entry name" value="Thymidylate_kin-like_dom"/>
</dbReference>
<dbReference type="EC" id="2.7.4.9" evidence="3"/>
<evidence type="ECO:0000313" key="12">
    <source>
        <dbReference type="Proteomes" id="UP000594262"/>
    </source>
</evidence>
<dbReference type="InterPro" id="IPR018095">
    <property type="entry name" value="Thymidylate_kin_CS"/>
</dbReference>
<dbReference type="PANTHER" id="PTHR10344">
    <property type="entry name" value="THYMIDYLATE KINASE"/>
    <property type="match status" value="1"/>
</dbReference>
<dbReference type="Gene3D" id="3.40.50.300">
    <property type="entry name" value="P-loop containing nucleotide triphosphate hydrolases"/>
    <property type="match status" value="1"/>
</dbReference>
<dbReference type="PANTHER" id="PTHR10344:SF1">
    <property type="entry name" value="THYMIDYLATE KINASE"/>
    <property type="match status" value="1"/>
</dbReference>
<dbReference type="NCBIfam" id="TIGR00041">
    <property type="entry name" value="DTMP_kinase"/>
    <property type="match status" value="1"/>
</dbReference>
<dbReference type="InterPro" id="IPR027417">
    <property type="entry name" value="P-loop_NTPase"/>
</dbReference>
<dbReference type="GO" id="GO:0006233">
    <property type="term" value="P:dTDP biosynthetic process"/>
    <property type="evidence" value="ECO:0007669"/>
    <property type="project" value="InterPro"/>
</dbReference>
<evidence type="ECO:0000256" key="2">
    <source>
        <dbReference type="ARBA" id="ARBA00009776"/>
    </source>
</evidence>
<dbReference type="Pfam" id="PF02223">
    <property type="entry name" value="Thymidylate_kin"/>
    <property type="match status" value="1"/>
</dbReference>
<dbReference type="AlphaFoldDB" id="A0A7M5U8A2"/>
<evidence type="ECO:0000256" key="6">
    <source>
        <dbReference type="ARBA" id="ARBA00022727"/>
    </source>
</evidence>
<evidence type="ECO:0000256" key="4">
    <source>
        <dbReference type="ARBA" id="ARBA00017144"/>
    </source>
</evidence>
<comment type="similarity">
    <text evidence="2">Belongs to the thymidylate kinase family.</text>
</comment>
<dbReference type="GO" id="GO:0005829">
    <property type="term" value="C:cytosol"/>
    <property type="evidence" value="ECO:0007669"/>
    <property type="project" value="TreeGrafter"/>
</dbReference>
<dbReference type="GO" id="GO:0005524">
    <property type="term" value="F:ATP binding"/>
    <property type="evidence" value="ECO:0007669"/>
    <property type="project" value="UniProtKB-KW"/>
</dbReference>
<reference evidence="11" key="1">
    <citation type="submission" date="2021-01" db="UniProtKB">
        <authorList>
            <consortium name="EnsemblMetazoa"/>
        </authorList>
    </citation>
    <scope>IDENTIFICATION</scope>
</reference>
<dbReference type="CDD" id="cd01672">
    <property type="entry name" value="TMPK"/>
    <property type="match status" value="1"/>
</dbReference>
<protein>
    <recommendedName>
        <fullName evidence="4">Thymidylate kinase</fullName>
        <ecNumber evidence="3">2.7.4.9</ecNumber>
    </recommendedName>
</protein>
<dbReference type="GO" id="GO:0004550">
    <property type="term" value="F:nucleoside diphosphate kinase activity"/>
    <property type="evidence" value="ECO:0007669"/>
    <property type="project" value="TreeGrafter"/>
</dbReference>
<dbReference type="OrthoDB" id="425602at2759"/>
<dbReference type="PROSITE" id="PS01331">
    <property type="entry name" value="THYMIDYLATE_KINASE"/>
    <property type="match status" value="1"/>
</dbReference>
<keyword evidence="12" id="KW-1185">Reference proteome</keyword>
<dbReference type="GO" id="GO:0006227">
    <property type="term" value="P:dUDP biosynthetic process"/>
    <property type="evidence" value="ECO:0007669"/>
    <property type="project" value="TreeGrafter"/>
</dbReference>
<dbReference type="InterPro" id="IPR018094">
    <property type="entry name" value="Thymidylate_kinase"/>
</dbReference>
<dbReference type="RefSeq" id="XP_066910464.1">
    <property type="nucleotide sequence ID" value="XM_067054363.1"/>
</dbReference>
<keyword evidence="5" id="KW-0808">Transferase</keyword>
<evidence type="ECO:0000256" key="8">
    <source>
        <dbReference type="ARBA" id="ARBA00022777"/>
    </source>
</evidence>
<evidence type="ECO:0000256" key="9">
    <source>
        <dbReference type="ARBA" id="ARBA00022840"/>
    </source>
</evidence>
<dbReference type="GeneID" id="136797777"/>
<evidence type="ECO:0000313" key="11">
    <source>
        <dbReference type="EnsemblMetazoa" id="CLYHEMP007433.1"/>
    </source>
</evidence>
<sequence length="207" mass="23908">MTRGSLIVFEGCDKSGKSTQCKKLVEYLNNHGNQAEQWRFPERSTEIGKVINDYIEKKCELHDRAVHLLFSANRWELVPLMKEKLESGVTLVVDRYAFSGVAFTSAKGLDFEWCKSCDRELPTPDKVFYLDIPIDEASTRGDFGGERYEVSSFQKTVQEKFQQLQDDSWEIIDARNTIENIHKLLCESTLKIIENNKENPLKMTLFV</sequence>
<dbReference type="GO" id="GO:0005739">
    <property type="term" value="C:mitochondrion"/>
    <property type="evidence" value="ECO:0007669"/>
    <property type="project" value="TreeGrafter"/>
</dbReference>
<proteinExistence type="inferred from homology"/>
<organism evidence="11 12">
    <name type="scientific">Clytia hemisphaerica</name>
    <dbReference type="NCBI Taxonomy" id="252671"/>
    <lineage>
        <taxon>Eukaryota</taxon>
        <taxon>Metazoa</taxon>
        <taxon>Cnidaria</taxon>
        <taxon>Hydrozoa</taxon>
        <taxon>Hydroidolina</taxon>
        <taxon>Leptothecata</taxon>
        <taxon>Obeliida</taxon>
        <taxon>Clytiidae</taxon>
        <taxon>Clytia</taxon>
    </lineage>
</organism>
<evidence type="ECO:0000256" key="1">
    <source>
        <dbReference type="ARBA" id="ARBA00004992"/>
    </source>
</evidence>
<dbReference type="EnsemblMetazoa" id="CLYHEMT007433.1">
    <property type="protein sequence ID" value="CLYHEMP007433.1"/>
    <property type="gene ID" value="CLYHEMG007433"/>
</dbReference>
<accession>A0A7M5U8A2</accession>
<keyword evidence="6" id="KW-0545">Nucleotide biosynthesis</keyword>
<feature type="domain" description="Thymidylate kinase-like" evidence="10">
    <location>
        <begin position="9"/>
        <end position="183"/>
    </location>
</feature>
<evidence type="ECO:0000259" key="10">
    <source>
        <dbReference type="Pfam" id="PF02223"/>
    </source>
</evidence>
<evidence type="ECO:0000256" key="3">
    <source>
        <dbReference type="ARBA" id="ARBA00012980"/>
    </source>
</evidence>
<dbReference type="GO" id="GO:0004798">
    <property type="term" value="F:dTMP kinase activity"/>
    <property type="evidence" value="ECO:0007669"/>
    <property type="project" value="UniProtKB-EC"/>
</dbReference>
<keyword evidence="8" id="KW-0418">Kinase</keyword>
<dbReference type="Proteomes" id="UP000594262">
    <property type="component" value="Unplaced"/>
</dbReference>
<keyword evidence="7" id="KW-0547">Nucleotide-binding</keyword>
<keyword evidence="9" id="KW-0067">ATP-binding</keyword>
<dbReference type="GO" id="GO:0005634">
    <property type="term" value="C:nucleus"/>
    <property type="evidence" value="ECO:0007669"/>
    <property type="project" value="TreeGrafter"/>
</dbReference>
<dbReference type="HAMAP" id="MF_00165">
    <property type="entry name" value="Thymidylate_kinase"/>
    <property type="match status" value="1"/>
</dbReference>
<name>A0A7M5U8A2_9CNID</name>
<evidence type="ECO:0000256" key="5">
    <source>
        <dbReference type="ARBA" id="ARBA00022679"/>
    </source>
</evidence>
<dbReference type="SUPFAM" id="SSF52540">
    <property type="entry name" value="P-loop containing nucleoside triphosphate hydrolases"/>
    <property type="match status" value="1"/>
</dbReference>
<dbReference type="GO" id="GO:0006235">
    <property type="term" value="P:dTTP biosynthetic process"/>
    <property type="evidence" value="ECO:0007669"/>
    <property type="project" value="TreeGrafter"/>
</dbReference>
<comment type="pathway">
    <text evidence="1">Pyrimidine metabolism; dTTP biosynthesis.</text>
</comment>
<evidence type="ECO:0000256" key="7">
    <source>
        <dbReference type="ARBA" id="ARBA00022741"/>
    </source>
</evidence>